<name>A0ACD5A7V6_9ACTN</name>
<sequence>MAAAPEVRVRPYWELMLDADGDPESGRRDRLLREVRERGVRDLVVFAHGWNNDRSMATRLYDLFFAPFPSLAPDAHLGYVGVLWPSMRFTDEHIPDFDPSAVAARPVTPRTTLDQGTRHALGATFPHSATVVDHLAKLLEQQPERREAFDEFGGLVRQLVGIRAVAFGADTTEEESANTAPAMLQENTRDICLRFADALEATADAAALRLPGGLSRAWKGGHELLRQATYFAMKRRAGRVGQKGLGPVLGRLAAEAPDVRVHLVGHSFGARLVSFALAGLPDTARNVRSVTLLQGAFSHYAFAERGALKGRQRRIQGPLVACYSRFDTALGTMYPLASRLAGDDAGALDLGVRWGALGFDGIQDVPGSVRSTLAGVLRDGVPHAGCVSVDAASVVRHGPPPSGAHSDICHEELARIVLGAGRVTP</sequence>
<evidence type="ECO:0000313" key="1">
    <source>
        <dbReference type="EMBL" id="WWQ63306.1"/>
    </source>
</evidence>
<proteinExistence type="predicted"/>
<keyword evidence="1" id="KW-0418">Kinase</keyword>
<dbReference type="Proteomes" id="UP001432251">
    <property type="component" value="Chromosome"/>
</dbReference>
<keyword evidence="1" id="KW-0808">Transferase</keyword>
<dbReference type="EMBL" id="CP146022">
    <property type="protein sequence ID" value="WWQ63306.1"/>
    <property type="molecule type" value="Genomic_DNA"/>
</dbReference>
<accession>A0ACD5A7V6</accession>
<reference evidence="1" key="1">
    <citation type="journal article" date="2025" name="Int. J. Syst. Evol. Microbiol.">
        <title>Streptomyces citrinus sp. nov., with yellow diffusible pigment.</title>
        <authorList>
            <person name="He Y."/>
            <person name="Yang E."/>
            <person name="Xu J."/>
            <person name="Sun Y."/>
            <person name="Sun L."/>
        </authorList>
    </citation>
    <scope>NUCLEOTIDE SEQUENCE</scope>
    <source>
        <strain evidence="1">Q6</strain>
    </source>
</reference>
<keyword evidence="2" id="KW-1185">Reference proteome</keyword>
<gene>
    <name evidence="1" type="ORF">V2W30_08070</name>
</gene>
<organism evidence="1 2">
    <name type="scientific">Streptomyces citrinus</name>
    <dbReference type="NCBI Taxonomy" id="3118173"/>
    <lineage>
        <taxon>Bacteria</taxon>
        <taxon>Bacillati</taxon>
        <taxon>Actinomycetota</taxon>
        <taxon>Actinomycetes</taxon>
        <taxon>Kitasatosporales</taxon>
        <taxon>Streptomycetaceae</taxon>
        <taxon>Streptomyces</taxon>
    </lineage>
</organism>
<protein>
    <submittedName>
        <fullName evidence="1">Serine-threonine protein kinase</fullName>
    </submittedName>
</protein>
<evidence type="ECO:0000313" key="2">
    <source>
        <dbReference type="Proteomes" id="UP001432251"/>
    </source>
</evidence>